<dbReference type="Proteomes" id="UP000095282">
    <property type="component" value="Unplaced"/>
</dbReference>
<name>A0A1I7TVU5_9PELO</name>
<dbReference type="eggNOG" id="ENOG502TK1B">
    <property type="taxonomic scope" value="Eukaryota"/>
</dbReference>
<feature type="domain" description="F-box" evidence="1">
    <location>
        <begin position="110"/>
        <end position="160"/>
    </location>
</feature>
<dbReference type="GO" id="GO:0045087">
    <property type="term" value="P:innate immune response"/>
    <property type="evidence" value="ECO:0007669"/>
    <property type="project" value="TreeGrafter"/>
</dbReference>
<organism evidence="2 3">
    <name type="scientific">Caenorhabditis tropicalis</name>
    <dbReference type="NCBI Taxonomy" id="1561998"/>
    <lineage>
        <taxon>Eukaryota</taxon>
        <taxon>Metazoa</taxon>
        <taxon>Ecdysozoa</taxon>
        <taxon>Nematoda</taxon>
        <taxon>Chromadorea</taxon>
        <taxon>Rhabditida</taxon>
        <taxon>Rhabditina</taxon>
        <taxon>Rhabditomorpha</taxon>
        <taxon>Rhabditoidea</taxon>
        <taxon>Rhabditidae</taxon>
        <taxon>Peloderinae</taxon>
        <taxon>Caenorhabditis</taxon>
    </lineage>
</organism>
<keyword evidence="2" id="KW-1185">Reference proteome</keyword>
<dbReference type="InterPro" id="IPR036047">
    <property type="entry name" value="F-box-like_dom_sf"/>
</dbReference>
<dbReference type="PANTHER" id="PTHR23015:SF4">
    <property type="entry name" value="DUF38 DOMAIN-CONTAINING PROTEIN-RELATED"/>
    <property type="match status" value="1"/>
</dbReference>
<dbReference type="SMART" id="SM00256">
    <property type="entry name" value="FBOX"/>
    <property type="match status" value="1"/>
</dbReference>
<accession>A0A1I7TVU5</accession>
<dbReference type="CDD" id="cd22150">
    <property type="entry name" value="F-box_CeFBXA-like"/>
    <property type="match status" value="1"/>
</dbReference>
<dbReference type="SUPFAM" id="SSF81383">
    <property type="entry name" value="F-box domain"/>
    <property type="match status" value="1"/>
</dbReference>
<protein>
    <submittedName>
        <fullName evidence="3">F-box domain-containing protein</fullName>
    </submittedName>
</protein>
<dbReference type="PANTHER" id="PTHR23015">
    <property type="entry name" value="UNCHARACTERIZED C.ELEGANS PROTEIN"/>
    <property type="match status" value="1"/>
</dbReference>
<dbReference type="InterPro" id="IPR001810">
    <property type="entry name" value="F-box_dom"/>
</dbReference>
<evidence type="ECO:0000259" key="1">
    <source>
        <dbReference type="PROSITE" id="PS50181"/>
    </source>
</evidence>
<evidence type="ECO:0000313" key="2">
    <source>
        <dbReference type="Proteomes" id="UP000095282"/>
    </source>
</evidence>
<proteinExistence type="predicted"/>
<dbReference type="PROSITE" id="PS50181">
    <property type="entry name" value="FBOX"/>
    <property type="match status" value="1"/>
</dbReference>
<sequence>MVTMGEKGAPASPLLITPKMFCYCRCYRSASVSDSEPLSIPLVPFKPPQVLLKARILHDVDRGQTVEEIDQSICQAYGTTAISFPEVEYWFYWFSQGNREINVERSSQPPLTLSTLPPEILSRILGNLHVGDRMILRRVSQNFKSLSESLAPGCSSIRVVCQNSVVSVWYDGLELRYRKKEEGCRVEHPDACWGYQDKDYLQLALEELGIVMRHPGLKLEGLYLVFYGVRAKKIVIGSMKLFLRHLGHKLHTRELSIKWCDVADVLSIIPFLKPKVLETITVYPNNKESKNLRAIEKLAKLEQWRQAKNLGMMYQLLRQAIYDGPERFEQFSRIDLFHLFTKDEEVRWIEWVLKALPSIEELYFLSFYKFPTFCRTLSLEIAILSDTFDFGHAAYPIWDVQQIYDIQSTRIEDCNYEIAMERVF</sequence>
<dbReference type="WBParaSite" id="Csp11.Scaffold629.g12298.t1">
    <property type="protein sequence ID" value="Csp11.Scaffold629.g12298.t1"/>
    <property type="gene ID" value="Csp11.Scaffold629.g12298"/>
</dbReference>
<reference evidence="3" key="1">
    <citation type="submission" date="2016-11" db="UniProtKB">
        <authorList>
            <consortium name="WormBaseParasite"/>
        </authorList>
    </citation>
    <scope>IDENTIFICATION</scope>
</reference>
<evidence type="ECO:0000313" key="3">
    <source>
        <dbReference type="WBParaSite" id="Csp11.Scaffold629.g12298.t1"/>
    </source>
</evidence>
<dbReference type="InterPro" id="IPR002900">
    <property type="entry name" value="DUF38/FTH_CAE_spp"/>
</dbReference>
<dbReference type="Pfam" id="PF17906">
    <property type="entry name" value="HTH_48"/>
    <property type="match status" value="1"/>
</dbReference>
<dbReference type="InterPro" id="IPR041426">
    <property type="entry name" value="Mos1_HTH"/>
</dbReference>
<dbReference type="Pfam" id="PF01827">
    <property type="entry name" value="FTH"/>
    <property type="match status" value="1"/>
</dbReference>
<dbReference type="Pfam" id="PF00646">
    <property type="entry name" value="F-box"/>
    <property type="match status" value="1"/>
</dbReference>
<dbReference type="InterPro" id="IPR040161">
    <property type="entry name" value="FB224"/>
</dbReference>
<dbReference type="AlphaFoldDB" id="A0A1I7TVU5"/>